<sequence>SRLKNKQKAEHAAQVAEQNSKKKGKGKAPPPRSTMPFKPTDRILLIGEGNFSFARALTLNIPSSLEDLPPKNVTATAYDAEDDCYVKYPDAQIIVQGLREKGVEVLFNVDATKLEKTSALKGRQWDRIVWNFPHAGKGITDQDRNILTNQMVILGFLRSCTPFLAVGPIPSATQTLKRKQTSEDADNVKEDADEEEDGSLGEWRNTGTGERGTVLITLRNVAPYTQWDVPRLAKKPPAPTSASMKPNPIYALRRSFVFDRRMWSGYEHRMTKGERAYGQGRTGEGGEDRTWEF</sequence>
<feature type="non-terminal residue" evidence="3">
    <location>
        <position position="293"/>
    </location>
</feature>
<organism evidence="3 4">
    <name type="scientific">Piloderma croceum (strain F 1598)</name>
    <dbReference type="NCBI Taxonomy" id="765440"/>
    <lineage>
        <taxon>Eukaryota</taxon>
        <taxon>Fungi</taxon>
        <taxon>Dikarya</taxon>
        <taxon>Basidiomycota</taxon>
        <taxon>Agaricomycotina</taxon>
        <taxon>Agaricomycetes</taxon>
        <taxon>Agaricomycetidae</taxon>
        <taxon>Atheliales</taxon>
        <taxon>Atheliaceae</taxon>
        <taxon>Piloderma</taxon>
    </lineage>
</organism>
<dbReference type="InParanoid" id="A0A0C3GDR6"/>
<dbReference type="InterPro" id="IPR019446">
    <property type="entry name" value="BMT5-like"/>
</dbReference>
<evidence type="ECO:0000313" key="3">
    <source>
        <dbReference type="EMBL" id="KIM88776.1"/>
    </source>
</evidence>
<dbReference type="AlphaFoldDB" id="A0A0C3GDR6"/>
<evidence type="ECO:0000256" key="1">
    <source>
        <dbReference type="SAM" id="MobiDB-lite"/>
    </source>
</evidence>
<dbReference type="GO" id="GO:0005737">
    <property type="term" value="C:cytoplasm"/>
    <property type="evidence" value="ECO:0007669"/>
    <property type="project" value="TreeGrafter"/>
</dbReference>
<gene>
    <name evidence="3" type="ORF">PILCRDRAFT_31691</name>
</gene>
<feature type="non-terminal residue" evidence="3">
    <location>
        <position position="1"/>
    </location>
</feature>
<reference evidence="3 4" key="1">
    <citation type="submission" date="2014-04" db="EMBL/GenBank/DDBJ databases">
        <authorList>
            <consortium name="DOE Joint Genome Institute"/>
            <person name="Kuo A."/>
            <person name="Tarkka M."/>
            <person name="Buscot F."/>
            <person name="Kohler A."/>
            <person name="Nagy L.G."/>
            <person name="Floudas D."/>
            <person name="Copeland A."/>
            <person name="Barry K.W."/>
            <person name="Cichocki N."/>
            <person name="Veneault-Fourrey C."/>
            <person name="LaButti K."/>
            <person name="Lindquist E.A."/>
            <person name="Lipzen A."/>
            <person name="Lundell T."/>
            <person name="Morin E."/>
            <person name="Murat C."/>
            <person name="Sun H."/>
            <person name="Tunlid A."/>
            <person name="Henrissat B."/>
            <person name="Grigoriev I.V."/>
            <person name="Hibbett D.S."/>
            <person name="Martin F."/>
            <person name="Nordberg H.P."/>
            <person name="Cantor M.N."/>
            <person name="Hua S.X."/>
        </authorList>
    </citation>
    <scope>NUCLEOTIDE SEQUENCE [LARGE SCALE GENOMIC DNA]</scope>
    <source>
        <strain evidence="3 4">F 1598</strain>
    </source>
</reference>
<dbReference type="FunCoup" id="A0A0C3GDR6">
    <property type="interactions" value="233"/>
</dbReference>
<name>A0A0C3GDR6_PILCF</name>
<evidence type="ECO:0000259" key="2">
    <source>
        <dbReference type="Pfam" id="PF10354"/>
    </source>
</evidence>
<feature type="compositionally biased region" description="Basic and acidic residues" evidence="1">
    <location>
        <begin position="180"/>
        <end position="190"/>
    </location>
</feature>
<dbReference type="OrthoDB" id="273345at2759"/>
<dbReference type="HOGENOM" id="CLU_035438_1_1_1"/>
<keyword evidence="4" id="KW-1185">Reference proteome</keyword>
<dbReference type="EMBL" id="KN832976">
    <property type="protein sequence ID" value="KIM88776.1"/>
    <property type="molecule type" value="Genomic_DNA"/>
</dbReference>
<feature type="domain" description="25S rRNA (uridine-N(3))-methyltransferase BMT5-like" evidence="2">
    <location>
        <begin position="44"/>
        <end position="269"/>
    </location>
</feature>
<dbReference type="GO" id="GO:0070475">
    <property type="term" value="P:rRNA base methylation"/>
    <property type="evidence" value="ECO:0007669"/>
    <property type="project" value="InterPro"/>
</dbReference>
<proteinExistence type="predicted"/>
<accession>A0A0C3GDR6</accession>
<dbReference type="PANTHER" id="PTHR11538">
    <property type="entry name" value="PHENYLALANYL-TRNA SYNTHETASE"/>
    <property type="match status" value="1"/>
</dbReference>
<protein>
    <recommendedName>
        <fullName evidence="2">25S rRNA (uridine-N(3))-methyltransferase BMT5-like domain-containing protein</fullName>
    </recommendedName>
</protein>
<dbReference type="Proteomes" id="UP000054166">
    <property type="component" value="Unassembled WGS sequence"/>
</dbReference>
<dbReference type="STRING" id="765440.A0A0C3GDR6"/>
<dbReference type="PANTHER" id="PTHR11538:SF26">
    <property type="entry name" value="FERREDOXIN-FOLD ANTICODON-BINDING DOMAIN-CONTAINING PROTEIN 1"/>
    <property type="match status" value="1"/>
</dbReference>
<dbReference type="GO" id="GO:0070042">
    <property type="term" value="F:rRNA (uridine-N3-)-methyltransferase activity"/>
    <property type="evidence" value="ECO:0007669"/>
    <property type="project" value="InterPro"/>
</dbReference>
<feature type="region of interest" description="Disordered" evidence="1">
    <location>
        <begin position="174"/>
        <end position="208"/>
    </location>
</feature>
<evidence type="ECO:0000313" key="4">
    <source>
        <dbReference type="Proteomes" id="UP000054166"/>
    </source>
</evidence>
<reference evidence="4" key="2">
    <citation type="submission" date="2015-01" db="EMBL/GenBank/DDBJ databases">
        <title>Evolutionary Origins and Diversification of the Mycorrhizal Mutualists.</title>
        <authorList>
            <consortium name="DOE Joint Genome Institute"/>
            <consortium name="Mycorrhizal Genomics Consortium"/>
            <person name="Kohler A."/>
            <person name="Kuo A."/>
            <person name="Nagy L.G."/>
            <person name="Floudas D."/>
            <person name="Copeland A."/>
            <person name="Barry K.W."/>
            <person name="Cichocki N."/>
            <person name="Veneault-Fourrey C."/>
            <person name="LaButti K."/>
            <person name="Lindquist E.A."/>
            <person name="Lipzen A."/>
            <person name="Lundell T."/>
            <person name="Morin E."/>
            <person name="Murat C."/>
            <person name="Riley R."/>
            <person name="Ohm R."/>
            <person name="Sun H."/>
            <person name="Tunlid A."/>
            <person name="Henrissat B."/>
            <person name="Grigoriev I.V."/>
            <person name="Hibbett D.S."/>
            <person name="Martin F."/>
        </authorList>
    </citation>
    <scope>NUCLEOTIDE SEQUENCE [LARGE SCALE GENOMIC DNA]</scope>
    <source>
        <strain evidence="4">F 1598</strain>
    </source>
</reference>
<dbReference type="Pfam" id="PF10354">
    <property type="entry name" value="BMT5-like"/>
    <property type="match status" value="1"/>
</dbReference>
<feature type="region of interest" description="Disordered" evidence="1">
    <location>
        <begin position="1"/>
        <end position="38"/>
    </location>
</feature>